<protein>
    <submittedName>
        <fullName evidence="1">Uncharacterized protein</fullName>
    </submittedName>
</protein>
<name>A0A6C0BUR4_9ZZZZ</name>
<proteinExistence type="predicted"/>
<dbReference type="AlphaFoldDB" id="A0A6C0BUR4"/>
<accession>A0A6C0BUR4</accession>
<evidence type="ECO:0000313" key="1">
    <source>
        <dbReference type="EMBL" id="QHS95511.1"/>
    </source>
</evidence>
<sequence>MLEKLQNLLDLGELLRRAVKYLVEGLMVAIAAYAIPKRSLRLDEVLLIALTAAATFTILDAYLPSMAVAARTGAGFGIGGNLVGFPRI</sequence>
<organism evidence="1">
    <name type="scientific">viral metagenome</name>
    <dbReference type="NCBI Taxonomy" id="1070528"/>
    <lineage>
        <taxon>unclassified sequences</taxon>
        <taxon>metagenomes</taxon>
        <taxon>organismal metagenomes</taxon>
    </lineage>
</organism>
<dbReference type="EMBL" id="MN739253">
    <property type="protein sequence ID" value="QHS95511.1"/>
    <property type="molecule type" value="Genomic_DNA"/>
</dbReference>
<reference evidence="1" key="1">
    <citation type="journal article" date="2020" name="Nature">
        <title>Giant virus diversity and host interactions through global metagenomics.</title>
        <authorList>
            <person name="Schulz F."/>
            <person name="Roux S."/>
            <person name="Paez-Espino D."/>
            <person name="Jungbluth S."/>
            <person name="Walsh D.A."/>
            <person name="Denef V.J."/>
            <person name="McMahon K.D."/>
            <person name="Konstantinidis K.T."/>
            <person name="Eloe-Fadrosh E.A."/>
            <person name="Kyrpides N.C."/>
            <person name="Woyke T."/>
        </authorList>
    </citation>
    <scope>NUCLEOTIDE SEQUENCE</scope>
    <source>
        <strain evidence="1">GVMAG-M-3300018868-6</strain>
    </source>
</reference>